<dbReference type="Pfam" id="PF03807">
    <property type="entry name" value="F420_oxidored"/>
    <property type="match status" value="1"/>
</dbReference>
<dbReference type="Gene3D" id="1.10.3730.10">
    <property type="entry name" value="ProC C-terminal domain-like"/>
    <property type="match status" value="1"/>
</dbReference>
<evidence type="ECO:0000256" key="11">
    <source>
        <dbReference type="NCBIfam" id="TIGR00112"/>
    </source>
</evidence>
<evidence type="ECO:0000256" key="1">
    <source>
        <dbReference type="ARBA" id="ARBA00005205"/>
    </source>
</evidence>
<feature type="binding site" evidence="12">
    <location>
        <position position="55"/>
    </location>
    <ligand>
        <name>NADPH</name>
        <dbReference type="ChEBI" id="CHEBI:57783"/>
    </ligand>
</feature>
<dbReference type="InterPro" id="IPR008927">
    <property type="entry name" value="6-PGluconate_DH-like_C_sf"/>
</dbReference>
<dbReference type="Pfam" id="PF14748">
    <property type="entry name" value="P5CR_dimer"/>
    <property type="match status" value="1"/>
</dbReference>
<dbReference type="NCBIfam" id="TIGR00112">
    <property type="entry name" value="proC"/>
    <property type="match status" value="1"/>
</dbReference>
<comment type="function">
    <text evidence="10">Catalyzes the reduction of 1-pyrroline-5-carboxylate (PCA) to L-proline.</text>
</comment>
<keyword evidence="7 10" id="KW-0560">Oxidoreductase</keyword>
<evidence type="ECO:0000256" key="3">
    <source>
        <dbReference type="ARBA" id="ARBA00022490"/>
    </source>
</evidence>
<protein>
    <recommendedName>
        <fullName evidence="10 11">Pyrroline-5-carboxylate reductase</fullName>
        <shortName evidence="10">P5C reductase</shortName>
        <shortName evidence="10">P5CR</shortName>
        <ecNumber evidence="10 11">1.5.1.2</ecNumber>
    </recommendedName>
    <alternativeName>
        <fullName evidence="10">PCA reductase</fullName>
    </alternativeName>
</protein>
<dbReference type="InterPro" id="IPR000304">
    <property type="entry name" value="Pyrroline-COOH_reductase"/>
</dbReference>
<sequence>MTRLAFIGGGNMARSLIGGLLKTGAAASSIRVAEPQAQAREALGREFGVATFAENRLAAEDADILLLAVKPQVMPALKAELRDLLQRQRPMLVSIAAGVRLDQLERWFGSHLPIVRCMPNTPALIGAGATGLCANARVSPPQKAQAQHILDAVGLTRWIGDEALMDTVTALSGSGPAYFFALVEALEDAAVAQGLPRETARALAAQTCLGAGRMLAESGEAPGELRRRVTSPNGTTQAALESFAADGLARIAANAIGAATRRGAELAAELDAKEPRP</sequence>
<keyword evidence="4 10" id="KW-0028">Amino-acid biosynthesis</keyword>
<dbReference type="Gene3D" id="3.40.50.720">
    <property type="entry name" value="NAD(P)-binding Rossmann-like Domain"/>
    <property type="match status" value="1"/>
</dbReference>
<comment type="similarity">
    <text evidence="2 10">Belongs to the pyrroline-5-carboxylate reductase family.</text>
</comment>
<evidence type="ECO:0000313" key="16">
    <source>
        <dbReference type="Proteomes" id="UP000199420"/>
    </source>
</evidence>
<accession>A0A1H6ZJY1</accession>
<keyword evidence="5 10" id="KW-0641">Proline biosynthesis</keyword>
<dbReference type="InterPro" id="IPR028939">
    <property type="entry name" value="P5C_Rdtase_cat_N"/>
</dbReference>
<evidence type="ECO:0000256" key="5">
    <source>
        <dbReference type="ARBA" id="ARBA00022650"/>
    </source>
</evidence>
<gene>
    <name evidence="10" type="primary">proC</name>
    <name evidence="15" type="ORF">SAMN04487997_0150</name>
</gene>
<dbReference type="OrthoDB" id="9805754at2"/>
<dbReference type="FunFam" id="1.10.3730.10:FF:000001">
    <property type="entry name" value="Pyrroline-5-carboxylate reductase"/>
    <property type="match status" value="1"/>
</dbReference>
<dbReference type="GO" id="GO:0005737">
    <property type="term" value="C:cytoplasm"/>
    <property type="evidence" value="ECO:0007669"/>
    <property type="project" value="UniProtKB-SubCell"/>
</dbReference>
<evidence type="ECO:0000256" key="12">
    <source>
        <dbReference type="PIRSR" id="PIRSR000193-1"/>
    </source>
</evidence>
<evidence type="ECO:0000256" key="2">
    <source>
        <dbReference type="ARBA" id="ARBA00005525"/>
    </source>
</evidence>
<dbReference type="SUPFAM" id="SSF51735">
    <property type="entry name" value="NAD(P)-binding Rossmann-fold domains"/>
    <property type="match status" value="1"/>
</dbReference>
<dbReference type="AlphaFoldDB" id="A0A1H6ZJY1"/>
<reference evidence="15 16" key="1">
    <citation type="submission" date="2016-10" db="EMBL/GenBank/DDBJ databases">
        <authorList>
            <person name="de Groot N.N."/>
        </authorList>
    </citation>
    <scope>NUCLEOTIDE SEQUENCE [LARGE SCALE GENOMIC DNA]</scope>
    <source>
        <strain evidence="15 16">DSM 26515</strain>
    </source>
</reference>
<comment type="catalytic activity">
    <reaction evidence="9 10">
        <text>L-proline + NADP(+) = (S)-1-pyrroline-5-carboxylate + NADPH + 2 H(+)</text>
        <dbReference type="Rhea" id="RHEA:14109"/>
        <dbReference type="ChEBI" id="CHEBI:15378"/>
        <dbReference type="ChEBI" id="CHEBI:17388"/>
        <dbReference type="ChEBI" id="CHEBI:57783"/>
        <dbReference type="ChEBI" id="CHEBI:58349"/>
        <dbReference type="ChEBI" id="CHEBI:60039"/>
        <dbReference type="EC" id="1.5.1.2"/>
    </reaction>
</comment>
<dbReference type="SUPFAM" id="SSF48179">
    <property type="entry name" value="6-phosphogluconate dehydrogenase C-terminal domain-like"/>
    <property type="match status" value="1"/>
</dbReference>
<dbReference type="UniPathway" id="UPA00098">
    <property type="reaction ID" value="UER00361"/>
</dbReference>
<dbReference type="HAMAP" id="MF_01925">
    <property type="entry name" value="P5C_reductase"/>
    <property type="match status" value="1"/>
</dbReference>
<dbReference type="GO" id="GO:0055129">
    <property type="term" value="P:L-proline biosynthetic process"/>
    <property type="evidence" value="ECO:0007669"/>
    <property type="project" value="UniProtKB-UniRule"/>
</dbReference>
<feature type="domain" description="Pyrroline-5-carboxylate reductase catalytic N-terminal" evidence="13">
    <location>
        <begin position="3"/>
        <end position="98"/>
    </location>
</feature>
<evidence type="ECO:0000256" key="8">
    <source>
        <dbReference type="ARBA" id="ARBA00050547"/>
    </source>
</evidence>
<keyword evidence="16" id="KW-1185">Reference proteome</keyword>
<organism evidence="15 16">
    <name type="scientific">Frateuria terrea</name>
    <dbReference type="NCBI Taxonomy" id="529704"/>
    <lineage>
        <taxon>Bacteria</taxon>
        <taxon>Pseudomonadati</taxon>
        <taxon>Pseudomonadota</taxon>
        <taxon>Gammaproteobacteria</taxon>
        <taxon>Lysobacterales</taxon>
        <taxon>Rhodanobacteraceae</taxon>
        <taxon>Frateuria</taxon>
    </lineage>
</organism>
<evidence type="ECO:0000259" key="13">
    <source>
        <dbReference type="Pfam" id="PF03807"/>
    </source>
</evidence>
<dbReference type="Proteomes" id="UP000199420">
    <property type="component" value="Unassembled WGS sequence"/>
</dbReference>
<dbReference type="InterPro" id="IPR036291">
    <property type="entry name" value="NAD(P)-bd_dom_sf"/>
</dbReference>
<dbReference type="EC" id="1.5.1.2" evidence="10 11"/>
<evidence type="ECO:0000256" key="4">
    <source>
        <dbReference type="ARBA" id="ARBA00022605"/>
    </source>
</evidence>
<dbReference type="InterPro" id="IPR029036">
    <property type="entry name" value="P5CR_dimer"/>
</dbReference>
<comment type="pathway">
    <text evidence="1 10">Amino-acid biosynthesis; L-proline biosynthesis; L-proline from L-glutamate 5-semialdehyde: step 1/1.</text>
</comment>
<name>A0A1H6ZJY1_9GAMM</name>
<evidence type="ECO:0000256" key="9">
    <source>
        <dbReference type="ARBA" id="ARBA00052690"/>
    </source>
</evidence>
<evidence type="ECO:0000313" key="15">
    <source>
        <dbReference type="EMBL" id="SEJ53823.1"/>
    </source>
</evidence>
<keyword evidence="3 10" id="KW-0963">Cytoplasm</keyword>
<feature type="binding site" evidence="12">
    <location>
        <begin position="7"/>
        <end position="12"/>
    </location>
    <ligand>
        <name>NADP(+)</name>
        <dbReference type="ChEBI" id="CHEBI:58349"/>
    </ligand>
</feature>
<evidence type="ECO:0000256" key="6">
    <source>
        <dbReference type="ARBA" id="ARBA00022857"/>
    </source>
</evidence>
<comment type="subcellular location">
    <subcellularLocation>
        <location evidence="10">Cytoplasm</location>
    </subcellularLocation>
</comment>
<evidence type="ECO:0000256" key="10">
    <source>
        <dbReference type="HAMAP-Rule" id="MF_01925"/>
    </source>
</evidence>
<dbReference type="EMBL" id="FNYC01000011">
    <property type="protein sequence ID" value="SEJ53823.1"/>
    <property type="molecule type" value="Genomic_DNA"/>
</dbReference>
<dbReference type="PIRSF" id="PIRSF000193">
    <property type="entry name" value="Pyrrol-5-carb_rd"/>
    <property type="match status" value="1"/>
</dbReference>
<comment type="catalytic activity">
    <reaction evidence="8 10">
        <text>L-proline + NAD(+) = (S)-1-pyrroline-5-carboxylate + NADH + 2 H(+)</text>
        <dbReference type="Rhea" id="RHEA:14105"/>
        <dbReference type="ChEBI" id="CHEBI:15378"/>
        <dbReference type="ChEBI" id="CHEBI:17388"/>
        <dbReference type="ChEBI" id="CHEBI:57540"/>
        <dbReference type="ChEBI" id="CHEBI:57945"/>
        <dbReference type="ChEBI" id="CHEBI:60039"/>
        <dbReference type="EC" id="1.5.1.2"/>
    </reaction>
</comment>
<dbReference type="FunFam" id="3.40.50.720:FF:000105">
    <property type="entry name" value="Pyrroline-5-carboxylate reductase"/>
    <property type="match status" value="1"/>
</dbReference>
<feature type="domain" description="Pyrroline-5-carboxylate reductase dimerisation" evidence="14">
    <location>
        <begin position="162"/>
        <end position="266"/>
    </location>
</feature>
<dbReference type="PANTHER" id="PTHR11645">
    <property type="entry name" value="PYRROLINE-5-CARBOXYLATE REDUCTASE"/>
    <property type="match status" value="1"/>
</dbReference>
<dbReference type="RefSeq" id="WP_091340617.1">
    <property type="nucleotide sequence ID" value="NZ_FNYC01000011.1"/>
</dbReference>
<keyword evidence="6 10" id="KW-0521">NADP</keyword>
<proteinExistence type="inferred from homology"/>
<evidence type="ECO:0000256" key="7">
    <source>
        <dbReference type="ARBA" id="ARBA00023002"/>
    </source>
</evidence>
<dbReference type="GO" id="GO:0004735">
    <property type="term" value="F:pyrroline-5-carboxylate reductase activity"/>
    <property type="evidence" value="ECO:0007669"/>
    <property type="project" value="UniProtKB-UniRule"/>
</dbReference>
<dbReference type="STRING" id="529704.SAMN02927913_0152"/>
<feature type="binding site" evidence="12">
    <location>
        <begin position="68"/>
        <end position="71"/>
    </location>
    <ligand>
        <name>NADP(+)</name>
        <dbReference type="ChEBI" id="CHEBI:58349"/>
    </ligand>
</feature>
<dbReference type="PANTHER" id="PTHR11645:SF0">
    <property type="entry name" value="PYRROLINE-5-CARBOXYLATE REDUCTASE 3"/>
    <property type="match status" value="1"/>
</dbReference>
<evidence type="ECO:0000259" key="14">
    <source>
        <dbReference type="Pfam" id="PF14748"/>
    </source>
</evidence>